<feature type="domain" description="Rhodanese" evidence="1">
    <location>
        <begin position="128"/>
        <end position="217"/>
    </location>
</feature>
<keyword evidence="4" id="KW-1185">Reference proteome</keyword>
<dbReference type="Pfam" id="PF00581">
    <property type="entry name" value="Rhodanese"/>
    <property type="match status" value="1"/>
</dbReference>
<dbReference type="Proteomes" id="UP001519295">
    <property type="component" value="Unassembled WGS sequence"/>
</dbReference>
<evidence type="ECO:0000313" key="4">
    <source>
        <dbReference type="Proteomes" id="UP001519295"/>
    </source>
</evidence>
<dbReference type="PROSITE" id="PS50206">
    <property type="entry name" value="RHODANESE_3"/>
    <property type="match status" value="1"/>
</dbReference>
<dbReference type="SUPFAM" id="SSF46785">
    <property type="entry name" value="Winged helix' DNA-binding domain"/>
    <property type="match status" value="1"/>
</dbReference>
<comment type="caution">
    <text evidence="3">The sequence shown here is derived from an EMBL/GenBank/DDBJ whole genome shotgun (WGS) entry which is preliminary data.</text>
</comment>
<dbReference type="Pfam" id="PF01022">
    <property type="entry name" value="HTH_5"/>
    <property type="match status" value="1"/>
</dbReference>
<dbReference type="PROSITE" id="PS50987">
    <property type="entry name" value="HTH_ARSR_2"/>
    <property type="match status" value="1"/>
</dbReference>
<proteinExistence type="predicted"/>
<evidence type="ECO:0000259" key="2">
    <source>
        <dbReference type="PROSITE" id="PS50987"/>
    </source>
</evidence>
<accession>A0ABS4W748</accession>
<dbReference type="InterPro" id="IPR001845">
    <property type="entry name" value="HTH_ArsR_DNA-bd_dom"/>
</dbReference>
<reference evidence="3 4" key="1">
    <citation type="submission" date="2021-03" db="EMBL/GenBank/DDBJ databases">
        <title>Sequencing the genomes of 1000 actinobacteria strains.</title>
        <authorList>
            <person name="Klenk H.-P."/>
        </authorList>
    </citation>
    <scope>NUCLEOTIDE SEQUENCE [LARGE SCALE GENOMIC DNA]</scope>
    <source>
        <strain evidence="3 4">DSM 45256</strain>
    </source>
</reference>
<evidence type="ECO:0000259" key="1">
    <source>
        <dbReference type="PROSITE" id="PS50206"/>
    </source>
</evidence>
<name>A0ABS4W748_9PSEU</name>
<dbReference type="PANTHER" id="PTHR43031:SF1">
    <property type="entry name" value="PYRIDINE NUCLEOTIDE-DISULPHIDE OXIDOREDUCTASE"/>
    <property type="match status" value="1"/>
</dbReference>
<sequence>MGESTKEQLFTHLARVGKALGNGKRLELIDLLAQGPRSVAELAEAARAGVTTTSAHLQVLKHAGLVRATRAGTTIFYDLAGDDIAALYAHLRDVAATRVADVAPAARDYLGPADTEQVSREELLSRVAHGDAVVIDVRPGTEFAAGHIPGAVSIPLDELAERLDELPHDLEIVAYCRGAFCVFSHDAVRLLRARGHRARRLEDGILEWRLAGEPVVAAAAS</sequence>
<dbReference type="SMART" id="SM00418">
    <property type="entry name" value="HTH_ARSR"/>
    <property type="match status" value="1"/>
</dbReference>
<dbReference type="SUPFAM" id="SSF52821">
    <property type="entry name" value="Rhodanese/Cell cycle control phosphatase"/>
    <property type="match status" value="1"/>
</dbReference>
<dbReference type="PRINTS" id="PR00778">
    <property type="entry name" value="HTHARSR"/>
</dbReference>
<feature type="domain" description="HTH arsR-type" evidence="2">
    <location>
        <begin position="5"/>
        <end position="99"/>
    </location>
</feature>
<dbReference type="Gene3D" id="3.40.250.10">
    <property type="entry name" value="Rhodanese-like domain"/>
    <property type="match status" value="1"/>
</dbReference>
<dbReference type="PANTHER" id="PTHR43031">
    <property type="entry name" value="FAD-DEPENDENT OXIDOREDUCTASE"/>
    <property type="match status" value="1"/>
</dbReference>
<evidence type="ECO:0000313" key="3">
    <source>
        <dbReference type="EMBL" id="MBP2372020.1"/>
    </source>
</evidence>
<protein>
    <submittedName>
        <fullName evidence="3">Rhodanese-related sulfurtransferase</fullName>
    </submittedName>
</protein>
<dbReference type="CDD" id="cd00090">
    <property type="entry name" value="HTH_ARSR"/>
    <property type="match status" value="1"/>
</dbReference>
<dbReference type="PROSITE" id="PS00380">
    <property type="entry name" value="RHODANESE_1"/>
    <property type="match status" value="1"/>
</dbReference>
<dbReference type="RefSeq" id="WP_210037063.1">
    <property type="nucleotide sequence ID" value="NZ_JAGINU010000004.1"/>
</dbReference>
<dbReference type="NCBIfam" id="NF033788">
    <property type="entry name" value="HTH_metalloreg"/>
    <property type="match status" value="1"/>
</dbReference>
<dbReference type="Gene3D" id="1.10.10.10">
    <property type="entry name" value="Winged helix-like DNA-binding domain superfamily/Winged helix DNA-binding domain"/>
    <property type="match status" value="1"/>
</dbReference>
<dbReference type="InterPro" id="IPR050229">
    <property type="entry name" value="GlpE_sulfurtransferase"/>
</dbReference>
<dbReference type="InterPro" id="IPR001307">
    <property type="entry name" value="Thiosulphate_STrfase_CS"/>
</dbReference>
<dbReference type="InterPro" id="IPR011991">
    <property type="entry name" value="ArsR-like_HTH"/>
</dbReference>
<dbReference type="InterPro" id="IPR036873">
    <property type="entry name" value="Rhodanese-like_dom_sf"/>
</dbReference>
<dbReference type="CDD" id="cd00158">
    <property type="entry name" value="RHOD"/>
    <property type="match status" value="1"/>
</dbReference>
<dbReference type="InterPro" id="IPR001763">
    <property type="entry name" value="Rhodanese-like_dom"/>
</dbReference>
<organism evidence="3 4">
    <name type="scientific">Pseudonocardia parietis</name>
    <dbReference type="NCBI Taxonomy" id="570936"/>
    <lineage>
        <taxon>Bacteria</taxon>
        <taxon>Bacillati</taxon>
        <taxon>Actinomycetota</taxon>
        <taxon>Actinomycetes</taxon>
        <taxon>Pseudonocardiales</taxon>
        <taxon>Pseudonocardiaceae</taxon>
        <taxon>Pseudonocardia</taxon>
    </lineage>
</organism>
<gene>
    <name evidence="3" type="ORF">JOF36_007793</name>
</gene>
<dbReference type="InterPro" id="IPR036390">
    <property type="entry name" value="WH_DNA-bd_sf"/>
</dbReference>
<dbReference type="InterPro" id="IPR036388">
    <property type="entry name" value="WH-like_DNA-bd_sf"/>
</dbReference>
<dbReference type="EMBL" id="JAGINU010000004">
    <property type="protein sequence ID" value="MBP2372020.1"/>
    <property type="molecule type" value="Genomic_DNA"/>
</dbReference>
<dbReference type="SMART" id="SM00450">
    <property type="entry name" value="RHOD"/>
    <property type="match status" value="1"/>
</dbReference>